<dbReference type="GO" id="GO:0003677">
    <property type="term" value="F:DNA binding"/>
    <property type="evidence" value="ECO:0007669"/>
    <property type="project" value="InterPro"/>
</dbReference>
<name>A0A5B9DJ50_9HYPH</name>
<dbReference type="KEGG" id="yti:FNA67_01115"/>
<reference evidence="1 2" key="1">
    <citation type="journal article" date="2015" name="Int. J. Syst. Evol. Microbiol.">
        <title>Youhaiella tibetensis gen. nov., sp. nov., isolated from subsurface sediment.</title>
        <authorList>
            <person name="Wang Y.X."/>
            <person name="Huang F.Q."/>
            <person name="Nogi Y."/>
            <person name="Pang S.J."/>
            <person name="Wang P.K."/>
            <person name="Lv J."/>
        </authorList>
    </citation>
    <scope>NUCLEOTIDE SEQUENCE [LARGE SCALE GENOMIC DNA]</scope>
    <source>
        <strain evidence="2">fig4</strain>
    </source>
</reference>
<sequence>MARRLPNQTYGLFKARFDQLLDRFGGSTGAAGYTRLSQPDLSRCASTSEHNADRFVAIDVLADLEDAAGDPVVSRELCARLGFLVVPLPKGEGPAQVLKASGRSASEMGKLMVEVGAALADGRIDLREANAILKGVNQVMIDLAHLAESVRQEAFREEERS</sequence>
<gene>
    <name evidence="1" type="ORF">FNA67_01115</name>
</gene>
<dbReference type="Pfam" id="PF06892">
    <property type="entry name" value="Phage_CP76"/>
    <property type="match status" value="1"/>
</dbReference>
<evidence type="ECO:0000313" key="1">
    <source>
        <dbReference type="EMBL" id="QEE18862.1"/>
    </source>
</evidence>
<dbReference type="OrthoDB" id="8452369at2"/>
<dbReference type="Proteomes" id="UP000321062">
    <property type="component" value="Chromosome"/>
</dbReference>
<dbReference type="AlphaFoldDB" id="A0A5B9DJ50"/>
<proteinExistence type="predicted"/>
<protein>
    <submittedName>
        <fullName evidence="1">Uncharacterized protein</fullName>
    </submittedName>
</protein>
<organism evidence="1 2">
    <name type="scientific">Paradevosia tibetensis</name>
    <dbReference type="NCBI Taxonomy" id="1447062"/>
    <lineage>
        <taxon>Bacteria</taxon>
        <taxon>Pseudomonadati</taxon>
        <taxon>Pseudomonadota</taxon>
        <taxon>Alphaproteobacteria</taxon>
        <taxon>Hyphomicrobiales</taxon>
        <taxon>Devosiaceae</taxon>
        <taxon>Paradevosia</taxon>
    </lineage>
</organism>
<dbReference type="RefSeq" id="WP_147654764.1">
    <property type="nucleotide sequence ID" value="NZ_BMFM01000001.1"/>
</dbReference>
<keyword evidence="2" id="KW-1185">Reference proteome</keyword>
<dbReference type="EMBL" id="CP041690">
    <property type="protein sequence ID" value="QEE18862.1"/>
    <property type="molecule type" value="Genomic_DNA"/>
</dbReference>
<dbReference type="InterPro" id="IPR009679">
    <property type="entry name" value="Phage_186_CII-like"/>
</dbReference>
<evidence type="ECO:0000313" key="2">
    <source>
        <dbReference type="Proteomes" id="UP000321062"/>
    </source>
</evidence>
<accession>A0A5B9DJ50</accession>